<gene>
    <name evidence="1" type="primary">TMEM246</name>
</gene>
<feature type="non-terminal residue" evidence="1">
    <location>
        <position position="1"/>
    </location>
</feature>
<reference evidence="1" key="2">
    <citation type="submission" date="2016-06" db="EMBL/GenBank/DDBJ databases">
        <title>The genome of a short-lived fish provides insights into sex chromosome evolution and the genetic control of aging.</title>
        <authorList>
            <person name="Reichwald K."/>
            <person name="Felder M."/>
            <person name="Petzold A."/>
            <person name="Koch P."/>
            <person name="Groth M."/>
            <person name="Platzer M."/>
        </authorList>
    </citation>
    <scope>NUCLEOTIDE SEQUENCE</scope>
    <source>
        <tissue evidence="1">Brain</tissue>
    </source>
</reference>
<keyword evidence="1" id="KW-0812">Transmembrane</keyword>
<name>A0A1A8E0S9_NOTKA</name>
<keyword evidence="1" id="KW-0472">Membrane</keyword>
<accession>A0A1A8E0S9</accession>
<proteinExistence type="predicted"/>
<feature type="non-terminal residue" evidence="1">
    <location>
        <position position="71"/>
    </location>
</feature>
<reference evidence="1" key="1">
    <citation type="submission" date="2016-05" db="EMBL/GenBank/DDBJ databases">
        <authorList>
            <person name="Lavstsen T."/>
            <person name="Jespersen J.S."/>
        </authorList>
    </citation>
    <scope>NUCLEOTIDE SEQUENCE</scope>
    <source>
        <tissue evidence="1">Brain</tissue>
    </source>
</reference>
<sequence>SHAFPWERLSEGGEISGWHVLLQRQCQRHRPVPHVQEGSCRKVSQRGAQSRLSHRSLFFSQTQPIQTQTPL</sequence>
<organism evidence="1">
    <name type="scientific">Nothobranchius kadleci</name>
    <name type="common">African annual killifish</name>
    <dbReference type="NCBI Taxonomy" id="1051664"/>
    <lineage>
        <taxon>Eukaryota</taxon>
        <taxon>Metazoa</taxon>
        <taxon>Chordata</taxon>
        <taxon>Craniata</taxon>
        <taxon>Vertebrata</taxon>
        <taxon>Euteleostomi</taxon>
        <taxon>Actinopterygii</taxon>
        <taxon>Neopterygii</taxon>
        <taxon>Teleostei</taxon>
        <taxon>Neoteleostei</taxon>
        <taxon>Acanthomorphata</taxon>
        <taxon>Ovalentaria</taxon>
        <taxon>Atherinomorphae</taxon>
        <taxon>Cyprinodontiformes</taxon>
        <taxon>Nothobranchiidae</taxon>
        <taxon>Nothobranchius</taxon>
    </lineage>
</organism>
<dbReference type="EMBL" id="HAEA01010611">
    <property type="protein sequence ID" value="SBQ39091.1"/>
    <property type="molecule type" value="Transcribed_RNA"/>
</dbReference>
<dbReference type="AlphaFoldDB" id="A0A1A8E0S9"/>
<protein>
    <submittedName>
        <fullName evidence="1">Transmembrane protein 246</fullName>
    </submittedName>
</protein>
<evidence type="ECO:0000313" key="1">
    <source>
        <dbReference type="EMBL" id="SBQ39091.1"/>
    </source>
</evidence>